<dbReference type="AlphaFoldDB" id="A0AAV4W316"/>
<gene>
    <name evidence="1" type="primary">AVEN_66925_1</name>
    <name evidence="1" type="ORF">CDAR_265161</name>
</gene>
<sequence length="128" mass="14465">MDPILKDIITSSPRSYVKYIPSIVEKLLIRGYSGNKYGEMVQGNLPVKDSSIVDFFLIPFEEYKNLEPNNFKIFLKAIREINSPLSWVGNKKLLSRLKHDGNDGTMKRCVSTPELEEGKFTVSGDHAG</sequence>
<accession>A0AAV4W316</accession>
<evidence type="ECO:0000313" key="2">
    <source>
        <dbReference type="Proteomes" id="UP001054837"/>
    </source>
</evidence>
<dbReference type="Proteomes" id="UP001054837">
    <property type="component" value="Unassembled WGS sequence"/>
</dbReference>
<organism evidence="1 2">
    <name type="scientific">Caerostris darwini</name>
    <dbReference type="NCBI Taxonomy" id="1538125"/>
    <lineage>
        <taxon>Eukaryota</taxon>
        <taxon>Metazoa</taxon>
        <taxon>Ecdysozoa</taxon>
        <taxon>Arthropoda</taxon>
        <taxon>Chelicerata</taxon>
        <taxon>Arachnida</taxon>
        <taxon>Araneae</taxon>
        <taxon>Araneomorphae</taxon>
        <taxon>Entelegynae</taxon>
        <taxon>Araneoidea</taxon>
        <taxon>Araneidae</taxon>
        <taxon>Caerostris</taxon>
    </lineage>
</organism>
<comment type="caution">
    <text evidence="1">The sequence shown here is derived from an EMBL/GenBank/DDBJ whole genome shotgun (WGS) entry which is preliminary data.</text>
</comment>
<reference evidence="1 2" key="1">
    <citation type="submission" date="2021-06" db="EMBL/GenBank/DDBJ databases">
        <title>Caerostris darwini draft genome.</title>
        <authorList>
            <person name="Kono N."/>
            <person name="Arakawa K."/>
        </authorList>
    </citation>
    <scope>NUCLEOTIDE SEQUENCE [LARGE SCALE GENOMIC DNA]</scope>
</reference>
<proteinExistence type="predicted"/>
<protein>
    <submittedName>
        <fullName evidence="1">Uncharacterized protein</fullName>
    </submittedName>
</protein>
<keyword evidence="2" id="KW-1185">Reference proteome</keyword>
<dbReference type="EMBL" id="BPLQ01014064">
    <property type="protein sequence ID" value="GIY76946.1"/>
    <property type="molecule type" value="Genomic_DNA"/>
</dbReference>
<evidence type="ECO:0000313" key="1">
    <source>
        <dbReference type="EMBL" id="GIY76946.1"/>
    </source>
</evidence>
<name>A0AAV4W316_9ARAC</name>